<organism evidence="2">
    <name type="scientific">viral metagenome</name>
    <dbReference type="NCBI Taxonomy" id="1070528"/>
    <lineage>
        <taxon>unclassified sequences</taxon>
        <taxon>metagenomes</taxon>
        <taxon>organismal metagenomes</taxon>
    </lineage>
</organism>
<protein>
    <submittedName>
        <fullName evidence="2">Uncharacterized protein</fullName>
    </submittedName>
</protein>
<name>A0A6M3KD71_9ZZZZ</name>
<evidence type="ECO:0000313" key="2">
    <source>
        <dbReference type="EMBL" id="QJA79830.1"/>
    </source>
</evidence>
<proteinExistence type="predicted"/>
<dbReference type="EMBL" id="MT142396">
    <property type="protein sequence ID" value="QJA79830.1"/>
    <property type="molecule type" value="Genomic_DNA"/>
</dbReference>
<sequence length="74" mass="8625">MNDDSVKVLAECPQRGPWIRNSLKHEKYEMLFNARTAQKAFRPKHMALAAEYLAEVYDKAAKVFDDALKEMKHE</sequence>
<dbReference type="AlphaFoldDB" id="A0A6M3KD71"/>
<reference evidence="2" key="1">
    <citation type="submission" date="2020-03" db="EMBL/GenBank/DDBJ databases">
        <title>The deep terrestrial virosphere.</title>
        <authorList>
            <person name="Holmfeldt K."/>
            <person name="Nilsson E."/>
            <person name="Simone D."/>
            <person name="Lopez-Fernandez M."/>
            <person name="Wu X."/>
            <person name="de Brujin I."/>
            <person name="Lundin D."/>
            <person name="Andersson A."/>
            <person name="Bertilsson S."/>
            <person name="Dopson M."/>
        </authorList>
    </citation>
    <scope>NUCLEOTIDE SEQUENCE</scope>
    <source>
        <strain evidence="2">MM415A00827</strain>
        <strain evidence="1">MM415B00742</strain>
    </source>
</reference>
<dbReference type="EMBL" id="MT141478">
    <property type="protein sequence ID" value="QJA62693.1"/>
    <property type="molecule type" value="Genomic_DNA"/>
</dbReference>
<accession>A0A6M3KD71</accession>
<evidence type="ECO:0000313" key="1">
    <source>
        <dbReference type="EMBL" id="QJA62693.1"/>
    </source>
</evidence>
<gene>
    <name evidence="2" type="ORF">MM415A00827_0023</name>
    <name evidence="1" type="ORF">MM415B00742_0033</name>
</gene>